<dbReference type="Proteomes" id="UP001218488">
    <property type="component" value="Chromosome"/>
</dbReference>
<organism evidence="1 2">
    <name type="scientific">Bacillus safensis</name>
    <dbReference type="NCBI Taxonomy" id="561879"/>
    <lineage>
        <taxon>Bacteria</taxon>
        <taxon>Bacillati</taxon>
        <taxon>Bacillota</taxon>
        <taxon>Bacilli</taxon>
        <taxon>Bacillales</taxon>
        <taxon>Bacillaceae</taxon>
        <taxon>Bacillus</taxon>
    </lineage>
</organism>
<sequence length="92" mass="10823">MMSVFFLHPMALILFTLPLLSLIWGIVGYCIFKRVYIVLIITFVVSTIFIFAYTGFDISNMYWVVTMTFLCMCTSVITKIIRYMYARYKRAS</sequence>
<evidence type="ECO:0000313" key="1">
    <source>
        <dbReference type="EMBL" id="WGD99156.2"/>
    </source>
</evidence>
<reference evidence="1" key="1">
    <citation type="submission" date="2025-02" db="EMBL/GenBank/DDBJ databases">
        <title>Complete genome sequences of 52 Bacillus and Priestia strains isolated from West-African fermentations and 26 reference strains from the DSMZ collection.</title>
        <authorList>
            <person name="Wiedenbein E.S."/>
            <person name="Canoy T.S."/>
            <person name="Hui Y."/>
            <person name="Parkouda C."/>
            <person name="Dawende C."/>
            <person name="Ametefe E."/>
            <person name="Jespersen L."/>
            <person name="Nielsen D.S."/>
        </authorList>
    </citation>
    <scope>NUCLEOTIDE SEQUENCE</scope>
    <source>
        <strain evidence="1">PRO33</strain>
    </source>
</reference>
<protein>
    <submittedName>
        <fullName evidence="1">DUF2651 family protein</fullName>
    </submittedName>
</protein>
<evidence type="ECO:0000313" key="2">
    <source>
        <dbReference type="Proteomes" id="UP001218488"/>
    </source>
</evidence>
<dbReference type="EMBL" id="CP121752">
    <property type="protein sequence ID" value="WGD99156.2"/>
    <property type="molecule type" value="Genomic_DNA"/>
</dbReference>
<gene>
    <name evidence="1" type="ORF">P5627_13960</name>
</gene>
<accession>A0AC61Z0L5</accession>
<proteinExistence type="predicted"/>
<name>A0AC61Z0L5_BACIA</name>